<dbReference type="RefSeq" id="WP_183017329.1">
    <property type="nucleotide sequence ID" value="NZ_CP065668.1"/>
</dbReference>
<evidence type="ECO:0000313" key="3">
    <source>
        <dbReference type="EMBL" id="QPS06171.1"/>
    </source>
</evidence>
<dbReference type="PANTHER" id="PTHR37957">
    <property type="entry name" value="BLR7070 PROTEIN"/>
    <property type="match status" value="1"/>
</dbReference>
<evidence type="ECO:0000256" key="1">
    <source>
        <dbReference type="SAM" id="SignalP"/>
    </source>
</evidence>
<gene>
    <name evidence="3" type="ORF">I6G66_17815</name>
</gene>
<feature type="chain" id="PRO_5032381278" evidence="1">
    <location>
        <begin position="32"/>
        <end position="401"/>
    </location>
</feature>
<accession>A0A7T2RZC9</accession>
<protein>
    <submittedName>
        <fullName evidence="3">Esterase-like activity of phytase family protein</fullName>
    </submittedName>
</protein>
<sequence length="401" mass="43007">MRWPRPRWRPDNGLTALFKAASLVLSGLLLAGCAAPPQALPAPQPTACARLQWLGSTTIARDEPIHGATTGGISGLDYDAQRGDFVAISDDRSARGPARWMRLRIEQLDAGQRAGPNPWQAQVTEVHPLLDAGGRWLRPRHAAPATQPVPDPEAIRLLPDGGLLWTDEGDPGRGFGTSLVKADAQGRQLARWLHPFKDEAGVPGLRPNFGFEGLAVTPDGQQAWLALEAPLRQDGPRASAGSAGAPVRISLVSLDDGRLLRQIAYQPDAVPAASWALPRREVNGISEILLDGPGHLLVLERSYSPGHGFGARLYRIGLDAPDTLALASFAQTPPQVAVKQLVADLSTVQPGRLDNMEAMSWGPPLPDGTRVLVFAGDDNFNPAQANQILITAYRHPEPCVF</sequence>
<dbReference type="AlphaFoldDB" id="A0A7T2RZC9"/>
<name>A0A7T2RZC9_DELAC</name>
<evidence type="ECO:0000259" key="2">
    <source>
        <dbReference type="Pfam" id="PF13449"/>
    </source>
</evidence>
<reference evidence="3 4" key="1">
    <citation type="submission" date="2020-12" db="EMBL/GenBank/DDBJ databases">
        <title>FDA dAtabase for Regulatory Grade micrObial Sequences (FDA-ARGOS): Supporting development and validation of Infectious Disease Dx tests.</title>
        <authorList>
            <person name="Sproer C."/>
            <person name="Gronow S."/>
            <person name="Severitt S."/>
            <person name="Schroder I."/>
            <person name="Tallon L."/>
            <person name="Sadzewicz L."/>
            <person name="Zhao X."/>
            <person name="Boylan J."/>
            <person name="Ott S."/>
            <person name="Bowen H."/>
            <person name="Vavikolanu K."/>
            <person name="Mehta A."/>
            <person name="Aluvathingal J."/>
            <person name="Nadendla S."/>
            <person name="Lowell S."/>
            <person name="Myers T."/>
            <person name="Yan Y."/>
            <person name="Sichtig H."/>
        </authorList>
    </citation>
    <scope>NUCLEOTIDE SEQUENCE [LARGE SCALE GENOMIC DNA]</scope>
    <source>
        <strain evidence="3 4">FDAARGOS_909</strain>
    </source>
</reference>
<feature type="signal peptide" evidence="1">
    <location>
        <begin position="1"/>
        <end position="31"/>
    </location>
</feature>
<dbReference type="Pfam" id="PF13449">
    <property type="entry name" value="Phytase-like"/>
    <property type="match status" value="1"/>
</dbReference>
<dbReference type="PROSITE" id="PS51257">
    <property type="entry name" value="PROKAR_LIPOPROTEIN"/>
    <property type="match status" value="1"/>
</dbReference>
<proteinExistence type="predicted"/>
<dbReference type="PANTHER" id="PTHR37957:SF1">
    <property type="entry name" value="PHYTASE-LIKE DOMAIN-CONTAINING PROTEIN"/>
    <property type="match status" value="1"/>
</dbReference>
<dbReference type="InterPro" id="IPR027372">
    <property type="entry name" value="Phytase-like_dom"/>
</dbReference>
<dbReference type="EMBL" id="CP065668">
    <property type="protein sequence ID" value="QPS06171.1"/>
    <property type="molecule type" value="Genomic_DNA"/>
</dbReference>
<organism evidence="3 4">
    <name type="scientific">Delftia acidovorans</name>
    <name type="common">Pseudomonas acidovorans</name>
    <name type="synonym">Comamonas acidovorans</name>
    <dbReference type="NCBI Taxonomy" id="80866"/>
    <lineage>
        <taxon>Bacteria</taxon>
        <taxon>Pseudomonadati</taxon>
        <taxon>Pseudomonadota</taxon>
        <taxon>Betaproteobacteria</taxon>
        <taxon>Burkholderiales</taxon>
        <taxon>Comamonadaceae</taxon>
        <taxon>Delftia</taxon>
    </lineage>
</organism>
<feature type="domain" description="Phytase-like" evidence="2">
    <location>
        <begin position="70"/>
        <end position="380"/>
    </location>
</feature>
<dbReference type="Proteomes" id="UP000594778">
    <property type="component" value="Chromosome"/>
</dbReference>
<keyword evidence="1" id="KW-0732">Signal</keyword>
<dbReference type="SUPFAM" id="SSF63825">
    <property type="entry name" value="YWTD domain"/>
    <property type="match status" value="1"/>
</dbReference>
<evidence type="ECO:0000313" key="4">
    <source>
        <dbReference type="Proteomes" id="UP000594778"/>
    </source>
</evidence>